<dbReference type="InterPro" id="IPR051257">
    <property type="entry name" value="Diverse_CBS-Domain"/>
</dbReference>
<protein>
    <submittedName>
        <fullName evidence="5">CBS domain containing protein</fullName>
    </submittedName>
</protein>
<reference evidence="6" key="1">
    <citation type="journal article" date="2011" name="BMC Genomics">
        <title>Complete genome sequence of the filamentous anoxygenic phototrophic bacterium Chloroflexus aurantiacus.</title>
        <authorList>
            <person name="Tang K.H."/>
            <person name="Barry K."/>
            <person name="Chertkov O."/>
            <person name="Dalin E."/>
            <person name="Han C.S."/>
            <person name="Hauser L.J."/>
            <person name="Honchak B.M."/>
            <person name="Karbach L.E."/>
            <person name="Land M.L."/>
            <person name="Lapidus A."/>
            <person name="Larimer F.W."/>
            <person name="Mikhailova N."/>
            <person name="Pitluck S."/>
            <person name="Pierson B.K."/>
            <person name="Blankenship R.E."/>
        </authorList>
    </citation>
    <scope>NUCLEOTIDE SEQUENCE [LARGE SCALE GENOMIC DNA]</scope>
    <source>
        <strain evidence="6">ATCC 29366 / DSM 635 / J-10-fl</strain>
    </source>
</reference>
<evidence type="ECO:0000256" key="3">
    <source>
        <dbReference type="PROSITE-ProRule" id="PRU00703"/>
    </source>
</evidence>
<dbReference type="Pfam" id="PF00571">
    <property type="entry name" value="CBS"/>
    <property type="match status" value="3"/>
</dbReference>
<dbReference type="InterPro" id="IPR046342">
    <property type="entry name" value="CBS_dom_sf"/>
</dbReference>
<dbReference type="SUPFAM" id="SSF54913">
    <property type="entry name" value="GlnB-like"/>
    <property type="match status" value="1"/>
</dbReference>
<name>A9WBL7_CHLAA</name>
<dbReference type="CDD" id="cd02205">
    <property type="entry name" value="CBS_pair_SF"/>
    <property type="match status" value="2"/>
</dbReference>
<dbReference type="InterPro" id="IPR003793">
    <property type="entry name" value="UPF0166"/>
</dbReference>
<dbReference type="RefSeq" id="WP_012257478.1">
    <property type="nucleotide sequence ID" value="NC_010175.1"/>
</dbReference>
<dbReference type="PROSITE" id="PS51371">
    <property type="entry name" value="CBS"/>
    <property type="match status" value="2"/>
</dbReference>
<dbReference type="PANTHER" id="PTHR43080">
    <property type="entry name" value="CBS DOMAIN-CONTAINING PROTEIN CBSX3, MITOCHONDRIAL"/>
    <property type="match status" value="1"/>
</dbReference>
<proteinExistence type="inferred from homology"/>
<dbReference type="HOGENOM" id="CLU_051799_0_0_0"/>
<dbReference type="InterPro" id="IPR011322">
    <property type="entry name" value="N-reg_PII-like_a/b"/>
</dbReference>
<dbReference type="EMBL" id="CP000909">
    <property type="protein sequence ID" value="ABY34824.1"/>
    <property type="molecule type" value="Genomic_DNA"/>
</dbReference>
<evidence type="ECO:0000256" key="1">
    <source>
        <dbReference type="ARBA" id="ARBA00010554"/>
    </source>
</evidence>
<organism evidence="5 6">
    <name type="scientific">Chloroflexus aurantiacus (strain ATCC 29366 / DSM 635 / J-10-fl)</name>
    <dbReference type="NCBI Taxonomy" id="324602"/>
    <lineage>
        <taxon>Bacteria</taxon>
        <taxon>Bacillati</taxon>
        <taxon>Chloroflexota</taxon>
        <taxon>Chloroflexia</taxon>
        <taxon>Chloroflexales</taxon>
        <taxon>Chloroflexineae</taxon>
        <taxon>Chloroflexaceae</taxon>
        <taxon>Chloroflexus</taxon>
    </lineage>
</organism>
<dbReference type="Proteomes" id="UP000002008">
    <property type="component" value="Chromosome"/>
</dbReference>
<comment type="similarity">
    <text evidence="1">Belongs to the UPF0166 family.</text>
</comment>
<dbReference type="SUPFAM" id="SSF54631">
    <property type="entry name" value="CBS-domain pair"/>
    <property type="match status" value="3"/>
</dbReference>
<keyword evidence="6" id="KW-1185">Reference proteome</keyword>
<dbReference type="EnsemblBacteria" id="ABY34824">
    <property type="protein sequence ID" value="ABY34824"/>
    <property type="gene ID" value="Caur_1606"/>
</dbReference>
<keyword evidence="2 3" id="KW-0129">CBS domain</keyword>
<dbReference type="PANTHER" id="PTHR43080:SF26">
    <property type="entry name" value="REGULATORY PROTEIN"/>
    <property type="match status" value="1"/>
</dbReference>
<dbReference type="PATRIC" id="fig|324602.8.peg.1840"/>
<dbReference type="Gene3D" id="3.30.70.120">
    <property type="match status" value="1"/>
</dbReference>
<accession>A9WBL7</accession>
<dbReference type="AlphaFoldDB" id="A9WBL7"/>
<dbReference type="InterPro" id="IPR015867">
    <property type="entry name" value="N-reg_PII/ATP_PRibTrfase_C"/>
</dbReference>
<dbReference type="eggNOG" id="COG1993">
    <property type="taxonomic scope" value="Bacteria"/>
</dbReference>
<feature type="domain" description="CBS" evidence="4">
    <location>
        <begin position="201"/>
        <end position="258"/>
    </location>
</feature>
<evidence type="ECO:0000259" key="4">
    <source>
        <dbReference type="PROSITE" id="PS51371"/>
    </source>
</evidence>
<sequence length="409" mass="43317">MAAPAVQRVRIYLNGEDRSGDRPLYQVVLAELRQSGATGATVIAALTGFGPRRQVPPLADRQPVVIEWVDHAGRIKRLLPLIGELAPSALITVEPVEVVQGALRPGGPFGAEQMVSDLMQVPSRTIAHNASLIEALEHFVTARAEVLPVIDNNTVIGVISTRELAWRAGLRLAPELLRVLGPAEGTALVAALKGRSVGEIVNREVCGIAPTTPIPQALTMMIEWGYTEIPVVDDQGRLAGVFGQREVLQAAARTLTAVQTSEGVQVRMVMQAATARIALGQSLATALALLITAPGQLLFVVDEAGRLVGTLRLASVLNHFQGDERSLLLAAIQRAQPTPATALPGARQTIDTLVEPPPSTVALDASLGSAAQQLLDHNAERLPVVDHDGRLSGIIARGALIRALLQQSE</sequence>
<dbReference type="Gene3D" id="3.10.580.10">
    <property type="entry name" value="CBS-domain"/>
    <property type="match status" value="3"/>
</dbReference>
<evidence type="ECO:0000256" key="2">
    <source>
        <dbReference type="ARBA" id="ARBA00023122"/>
    </source>
</evidence>
<gene>
    <name evidence="5" type="ordered locus">Caur_1606</name>
</gene>
<dbReference type="eggNOG" id="COG0517">
    <property type="taxonomic scope" value="Bacteria"/>
</dbReference>
<dbReference type="KEGG" id="cau:Caur_1606"/>
<dbReference type="SMART" id="SM00116">
    <property type="entry name" value="CBS"/>
    <property type="match status" value="4"/>
</dbReference>
<dbReference type="STRING" id="324602.Caur_1606"/>
<dbReference type="InterPro" id="IPR000644">
    <property type="entry name" value="CBS_dom"/>
</dbReference>
<dbReference type="Pfam" id="PF02641">
    <property type="entry name" value="DUF190"/>
    <property type="match status" value="1"/>
</dbReference>
<dbReference type="InParanoid" id="A9WBL7"/>
<evidence type="ECO:0000313" key="6">
    <source>
        <dbReference type="Proteomes" id="UP000002008"/>
    </source>
</evidence>
<feature type="domain" description="CBS" evidence="4">
    <location>
        <begin position="354"/>
        <end position="409"/>
    </location>
</feature>
<evidence type="ECO:0000313" key="5">
    <source>
        <dbReference type="EMBL" id="ABY34824.1"/>
    </source>
</evidence>